<dbReference type="OrthoDB" id="9786793at2"/>
<name>H3NMS3_9FIRM</name>
<dbReference type="RefSeq" id="WP_005397899.1">
    <property type="nucleotide sequence ID" value="NZ_JH601088.1"/>
</dbReference>
<reference evidence="2 3" key="1">
    <citation type="submission" date="2012-01" db="EMBL/GenBank/DDBJ databases">
        <title>The Genome Sequence of Helcococcus kunzii ATCC 51366.</title>
        <authorList>
            <consortium name="The Broad Institute Genome Sequencing Platform"/>
            <person name="Earl A."/>
            <person name="Ward D."/>
            <person name="Feldgarden M."/>
            <person name="Gevers D."/>
            <person name="Huys G."/>
            <person name="Young S.K."/>
            <person name="Zeng Q."/>
            <person name="Gargeya S."/>
            <person name="Fitzgerald M."/>
            <person name="Haas B."/>
            <person name="Abouelleil A."/>
            <person name="Alvarado L."/>
            <person name="Arachchi H.M."/>
            <person name="Berlin A."/>
            <person name="Chapman S.B."/>
            <person name="Gearin G."/>
            <person name="Goldberg J."/>
            <person name="Griggs A."/>
            <person name="Gujja S."/>
            <person name="Hansen M."/>
            <person name="Heiman D."/>
            <person name="Howarth C."/>
            <person name="Larimer J."/>
            <person name="Lui A."/>
            <person name="MacDonald P.J.P."/>
            <person name="McCowen C."/>
            <person name="Montmayeur A."/>
            <person name="Murphy C."/>
            <person name="Neiman D."/>
            <person name="Pearson M."/>
            <person name="Priest M."/>
            <person name="Roberts A."/>
            <person name="Saif S."/>
            <person name="Shea T."/>
            <person name="Sisk P."/>
            <person name="Stolte C."/>
            <person name="Sykes S."/>
            <person name="Wortman J."/>
            <person name="Nusbaum C."/>
            <person name="Birren B."/>
        </authorList>
    </citation>
    <scope>NUCLEOTIDE SEQUENCE [LARGE SCALE GENOMIC DNA]</scope>
    <source>
        <strain evidence="2 3">ATCC 51366</strain>
    </source>
</reference>
<feature type="transmembrane region" description="Helical" evidence="1">
    <location>
        <begin position="12"/>
        <end position="34"/>
    </location>
</feature>
<feature type="transmembrane region" description="Helical" evidence="1">
    <location>
        <begin position="41"/>
        <end position="62"/>
    </location>
</feature>
<dbReference type="PANTHER" id="PTHR40044:SF1">
    <property type="entry name" value="INTEGRAL MEMBRANE PROTEIN"/>
    <property type="match status" value="1"/>
</dbReference>
<keyword evidence="1" id="KW-0472">Membrane</keyword>
<dbReference type="HOGENOM" id="CLU_104115_0_0_9"/>
<evidence type="ECO:0000313" key="2">
    <source>
        <dbReference type="EMBL" id="EHR34664.1"/>
    </source>
</evidence>
<dbReference type="PANTHER" id="PTHR40044">
    <property type="entry name" value="INTEGRAL MEMBRANE PROTEIN-RELATED"/>
    <property type="match status" value="1"/>
</dbReference>
<dbReference type="Proteomes" id="UP000004191">
    <property type="component" value="Unassembled WGS sequence"/>
</dbReference>
<keyword evidence="1" id="KW-0812">Transmembrane</keyword>
<dbReference type="InterPro" id="IPR010387">
    <property type="entry name" value="QueT"/>
</dbReference>
<dbReference type="AlphaFoldDB" id="H3NMS3"/>
<dbReference type="STRING" id="883114.HMPREF9709_00634"/>
<dbReference type="eggNOG" id="COG4708">
    <property type="taxonomic scope" value="Bacteria"/>
</dbReference>
<dbReference type="PIRSF" id="PIRSF031501">
    <property type="entry name" value="QueT"/>
    <property type="match status" value="1"/>
</dbReference>
<dbReference type="Pfam" id="PF06177">
    <property type="entry name" value="QueT"/>
    <property type="match status" value="1"/>
</dbReference>
<feature type="transmembrane region" description="Helical" evidence="1">
    <location>
        <begin position="124"/>
        <end position="147"/>
    </location>
</feature>
<gene>
    <name evidence="2" type="ORF">HMPREF9709_00634</name>
</gene>
<evidence type="ECO:0000313" key="3">
    <source>
        <dbReference type="Proteomes" id="UP000004191"/>
    </source>
</evidence>
<evidence type="ECO:0000256" key="1">
    <source>
        <dbReference type="SAM" id="Phobius"/>
    </source>
</evidence>
<accession>H3NMS3</accession>
<protein>
    <recommendedName>
        <fullName evidence="4">QueT transporter</fullName>
    </recommendedName>
</protein>
<sequence>MKKLTLQEMSKQAIIAAVYVVLTLSIPAFAYGPVQFRYSEILNLLAFFNPYNAIGITLGVFISNFWSTLGVFDLVFGTLHTFIAMMFIIKSRHIIIASIWPTVFAFIIGYELSFLAGFGSFLEMTYGVMISEFVIMTLIAVPVFKILSKNESFLKVIGYDFSRELYY</sequence>
<dbReference type="EMBL" id="AGEI01000019">
    <property type="protein sequence ID" value="EHR34664.1"/>
    <property type="molecule type" value="Genomic_DNA"/>
</dbReference>
<keyword evidence="3" id="KW-1185">Reference proteome</keyword>
<organism evidence="2 3">
    <name type="scientific">Helcococcus kunzii ATCC 51366</name>
    <dbReference type="NCBI Taxonomy" id="883114"/>
    <lineage>
        <taxon>Bacteria</taxon>
        <taxon>Bacillati</taxon>
        <taxon>Bacillota</taxon>
        <taxon>Tissierellia</taxon>
        <taxon>Tissierellales</taxon>
        <taxon>Peptoniphilaceae</taxon>
        <taxon>Helcococcus</taxon>
    </lineage>
</organism>
<keyword evidence="1" id="KW-1133">Transmembrane helix</keyword>
<feature type="transmembrane region" description="Helical" evidence="1">
    <location>
        <begin position="95"/>
        <end position="118"/>
    </location>
</feature>
<proteinExistence type="predicted"/>
<evidence type="ECO:0008006" key="4">
    <source>
        <dbReference type="Google" id="ProtNLM"/>
    </source>
</evidence>
<dbReference type="GeneID" id="96998638"/>
<comment type="caution">
    <text evidence="2">The sequence shown here is derived from an EMBL/GenBank/DDBJ whole genome shotgun (WGS) entry which is preliminary data.</text>
</comment>